<protein>
    <recommendedName>
        <fullName evidence="8">MLO-like protein</fullName>
    </recommendedName>
</protein>
<dbReference type="SUPFAM" id="SSF103473">
    <property type="entry name" value="MFS general substrate transporter"/>
    <property type="match status" value="1"/>
</dbReference>
<evidence type="ECO:0000256" key="8">
    <source>
        <dbReference type="RuleBase" id="RU280816"/>
    </source>
</evidence>
<accession>A0A8T0HXJ5</accession>
<evidence type="ECO:0000256" key="5">
    <source>
        <dbReference type="ARBA" id="ARBA00022989"/>
    </source>
</evidence>
<feature type="transmembrane region" description="Helical" evidence="10">
    <location>
        <begin position="16"/>
        <end position="37"/>
    </location>
</feature>
<feature type="transmembrane region" description="Helical" evidence="10">
    <location>
        <begin position="457"/>
        <end position="482"/>
    </location>
</feature>
<sequence length="595" mass="68089">MAGGESEKSLEQTPTWAVATVCTVFVVCSLLVERGIFSLGRYLKRNKQKELFHTLEVIRNELMLLGFVSLFLTVFQPKIASICMPERLNHYMLPCAYKPPPPTPAPAAAPARRLLAQGEPSSSGNTCPPGKVQVISASGLHELHIFIFVLAVVHVLYSCVTVLLSLWQVHSWKSWENETRKEHHDHTVDDALGKHTHKKASNNFVTKRVNYNFLKQTVTGLNIDSYIYCFFRQFGRPIYKHDYLCLRLGFIAEHNLTPAYDFHSYIRRTMEADFKVVVGISWYLWAFVCIFLLMDIYGWYTYFWIAFIPTVTVLLVGMKLQQIITSLALEVMGGVERRGLGRRRSKPESTVSKKVQDDDSDLKLEKIHPIKPRDDDSDSKLEKIHPIKPRDDDSDLKLEKIHPIKPRDDLFWFNRPRLLLYIVHFMLFQNAFEFAFFFWGLFTHGFSSCLVGKRWMIIVRLVMGVLVQILCSVSTLPLYALVSQLGSNIRMNHVLSEKAMGAIHNWRDTAKVKAREQREDSDLPSKDSNGHSDHTIDIELSHSNGHYDNDQRVNGESNGFHHPHHPTVSDENSHLSRGSAEAHNVEIREQGPAAK</sequence>
<dbReference type="AlphaFoldDB" id="A0A8T0HXJ5"/>
<keyword evidence="8" id="KW-0112">Calmodulin-binding</keyword>
<organism evidence="11 12">
    <name type="scientific">Ceratodon purpureus</name>
    <name type="common">Fire moss</name>
    <name type="synonym">Dicranum purpureum</name>
    <dbReference type="NCBI Taxonomy" id="3225"/>
    <lineage>
        <taxon>Eukaryota</taxon>
        <taxon>Viridiplantae</taxon>
        <taxon>Streptophyta</taxon>
        <taxon>Embryophyta</taxon>
        <taxon>Bryophyta</taxon>
        <taxon>Bryophytina</taxon>
        <taxon>Bryopsida</taxon>
        <taxon>Dicranidae</taxon>
        <taxon>Pseudoditrichales</taxon>
        <taxon>Ditrichaceae</taxon>
        <taxon>Ceratodon</taxon>
    </lineage>
</organism>
<dbReference type="GO" id="GO:0005516">
    <property type="term" value="F:calmodulin binding"/>
    <property type="evidence" value="ECO:0007669"/>
    <property type="project" value="UniProtKB-KW"/>
</dbReference>
<keyword evidence="7 8" id="KW-0568">Pathogenesis-related protein</keyword>
<dbReference type="InterPro" id="IPR004326">
    <property type="entry name" value="Mlo"/>
</dbReference>
<comment type="function">
    <text evidence="8">May be involved in modulation of pathogen defense and leaf cell death.</text>
</comment>
<keyword evidence="5 8" id="KW-1133">Transmembrane helix</keyword>
<gene>
    <name evidence="8" type="primary">MLO</name>
    <name evidence="11" type="ORF">KC19_5G032800</name>
</gene>
<keyword evidence="6 8" id="KW-0472">Membrane</keyword>
<comment type="domain">
    <text evidence="8">The C-terminus contains a calmodulin-binding domain, which binds calmodulin in a calcium-dependent fashion.</text>
</comment>
<comment type="caution">
    <text evidence="11">The sequence shown here is derived from an EMBL/GenBank/DDBJ whole genome shotgun (WGS) entry which is preliminary data.</text>
</comment>
<evidence type="ECO:0000313" key="12">
    <source>
        <dbReference type="Proteomes" id="UP000822688"/>
    </source>
</evidence>
<proteinExistence type="inferred from homology"/>
<evidence type="ECO:0000256" key="10">
    <source>
        <dbReference type="SAM" id="Phobius"/>
    </source>
</evidence>
<evidence type="ECO:0000256" key="1">
    <source>
        <dbReference type="ARBA" id="ARBA00004141"/>
    </source>
</evidence>
<dbReference type="InterPro" id="IPR036259">
    <property type="entry name" value="MFS_trans_sf"/>
</dbReference>
<feature type="transmembrane region" description="Helical" evidence="10">
    <location>
        <begin position="299"/>
        <end position="317"/>
    </location>
</feature>
<evidence type="ECO:0000256" key="9">
    <source>
        <dbReference type="SAM" id="MobiDB-lite"/>
    </source>
</evidence>
<feature type="region of interest" description="Disordered" evidence="9">
    <location>
        <begin position="511"/>
        <end position="595"/>
    </location>
</feature>
<feature type="compositionally biased region" description="Basic and acidic residues" evidence="9">
    <location>
        <begin position="511"/>
        <end position="553"/>
    </location>
</feature>
<feature type="transmembrane region" description="Helical" evidence="10">
    <location>
        <begin position="145"/>
        <end position="167"/>
    </location>
</feature>
<feature type="transmembrane region" description="Helical" evidence="10">
    <location>
        <begin position="274"/>
        <end position="293"/>
    </location>
</feature>
<feature type="transmembrane region" description="Helical" evidence="10">
    <location>
        <begin position="418"/>
        <end position="442"/>
    </location>
</feature>
<dbReference type="GO" id="GO:0016020">
    <property type="term" value="C:membrane"/>
    <property type="evidence" value="ECO:0007669"/>
    <property type="project" value="UniProtKB-SubCell"/>
</dbReference>
<evidence type="ECO:0000256" key="7">
    <source>
        <dbReference type="ARBA" id="ARBA00023265"/>
    </source>
</evidence>
<dbReference type="PANTHER" id="PTHR31942">
    <property type="entry name" value="MLO-LIKE PROTEIN 1"/>
    <property type="match status" value="1"/>
</dbReference>
<reference evidence="11" key="1">
    <citation type="submission" date="2020-06" db="EMBL/GenBank/DDBJ databases">
        <title>WGS assembly of Ceratodon purpureus strain R40.</title>
        <authorList>
            <person name="Carey S.B."/>
            <person name="Jenkins J."/>
            <person name="Shu S."/>
            <person name="Lovell J.T."/>
            <person name="Sreedasyam A."/>
            <person name="Maumus F."/>
            <person name="Tiley G.P."/>
            <person name="Fernandez-Pozo N."/>
            <person name="Barry K."/>
            <person name="Chen C."/>
            <person name="Wang M."/>
            <person name="Lipzen A."/>
            <person name="Daum C."/>
            <person name="Saski C.A."/>
            <person name="Payton A.C."/>
            <person name="Mcbreen J.C."/>
            <person name="Conrad R.E."/>
            <person name="Kollar L.M."/>
            <person name="Olsson S."/>
            <person name="Huttunen S."/>
            <person name="Landis J.B."/>
            <person name="Wickett N.J."/>
            <person name="Johnson M.G."/>
            <person name="Rensing S.A."/>
            <person name="Grimwood J."/>
            <person name="Schmutz J."/>
            <person name="Mcdaniel S.F."/>
        </authorList>
    </citation>
    <scope>NUCLEOTIDE SEQUENCE</scope>
    <source>
        <strain evidence="11">R40</strain>
    </source>
</reference>
<dbReference type="EMBL" id="CM026425">
    <property type="protein sequence ID" value="KAG0575814.1"/>
    <property type="molecule type" value="Genomic_DNA"/>
</dbReference>
<evidence type="ECO:0000256" key="3">
    <source>
        <dbReference type="ARBA" id="ARBA00022692"/>
    </source>
</evidence>
<feature type="region of interest" description="Disordered" evidence="9">
    <location>
        <begin position="340"/>
        <end position="359"/>
    </location>
</feature>
<feature type="region of interest" description="Disordered" evidence="9">
    <location>
        <begin position="369"/>
        <end position="388"/>
    </location>
</feature>
<evidence type="ECO:0000256" key="6">
    <source>
        <dbReference type="ARBA" id="ARBA00023136"/>
    </source>
</evidence>
<feature type="transmembrane region" description="Helical" evidence="10">
    <location>
        <begin position="57"/>
        <end position="75"/>
    </location>
</feature>
<dbReference type="Proteomes" id="UP000822688">
    <property type="component" value="Chromosome 5"/>
</dbReference>
<dbReference type="EMBL" id="CM026425">
    <property type="protein sequence ID" value="KAG0575816.1"/>
    <property type="molecule type" value="Genomic_DNA"/>
</dbReference>
<evidence type="ECO:0000256" key="2">
    <source>
        <dbReference type="ARBA" id="ARBA00006574"/>
    </source>
</evidence>
<evidence type="ECO:0000313" key="11">
    <source>
        <dbReference type="EMBL" id="KAG0575814.1"/>
    </source>
</evidence>
<dbReference type="EMBL" id="CM026425">
    <property type="protein sequence ID" value="KAG0575815.1"/>
    <property type="molecule type" value="Genomic_DNA"/>
</dbReference>
<dbReference type="GO" id="GO:0006952">
    <property type="term" value="P:defense response"/>
    <property type="evidence" value="ECO:0007669"/>
    <property type="project" value="UniProtKB-KW"/>
</dbReference>
<evidence type="ECO:0000256" key="4">
    <source>
        <dbReference type="ARBA" id="ARBA00022821"/>
    </source>
</evidence>
<keyword evidence="4 8" id="KW-0611">Plant defense</keyword>
<dbReference type="Pfam" id="PF03094">
    <property type="entry name" value="Mlo"/>
    <property type="match status" value="2"/>
</dbReference>
<dbReference type="PANTHER" id="PTHR31942:SF52">
    <property type="entry name" value="MLO-LIKE PROTEIN 1"/>
    <property type="match status" value="1"/>
</dbReference>
<keyword evidence="3 8" id="KW-0812">Transmembrane</keyword>
<name>A0A8T0HXJ5_CERPU</name>
<comment type="similarity">
    <text evidence="2 8">Belongs to the MLO family.</text>
</comment>
<keyword evidence="12" id="KW-1185">Reference proteome</keyword>
<comment type="subcellular location">
    <subcellularLocation>
        <location evidence="1 8">Membrane</location>
        <topology evidence="1 8">Multi-pass membrane protein</topology>
    </subcellularLocation>
</comment>